<gene>
    <name evidence="3" type="ORF">ACFPMF_18910</name>
</gene>
<comment type="caution">
    <text evidence="3">The sequence shown here is derived from an EMBL/GenBank/DDBJ whole genome shotgun (WGS) entry which is preliminary data.</text>
</comment>
<keyword evidence="4" id="KW-1185">Reference proteome</keyword>
<dbReference type="Proteomes" id="UP001596106">
    <property type="component" value="Unassembled WGS sequence"/>
</dbReference>
<reference evidence="4" key="1">
    <citation type="journal article" date="2019" name="Int. J. Syst. Evol. Microbiol.">
        <title>The Global Catalogue of Microorganisms (GCM) 10K type strain sequencing project: providing services to taxonomists for standard genome sequencing and annotation.</title>
        <authorList>
            <consortium name="The Broad Institute Genomics Platform"/>
            <consortium name="The Broad Institute Genome Sequencing Center for Infectious Disease"/>
            <person name="Wu L."/>
            <person name="Ma J."/>
        </authorList>
    </citation>
    <scope>NUCLEOTIDE SEQUENCE [LARGE SCALE GENOMIC DNA]</scope>
    <source>
        <strain evidence="4">CCUG 55250</strain>
    </source>
</reference>
<dbReference type="CDD" id="cd07341">
    <property type="entry name" value="M56_BlaR1_MecR1_like"/>
    <property type="match status" value="1"/>
</dbReference>
<dbReference type="PANTHER" id="PTHR34978:SF3">
    <property type="entry name" value="SLR0241 PROTEIN"/>
    <property type="match status" value="1"/>
</dbReference>
<feature type="transmembrane region" description="Helical" evidence="1">
    <location>
        <begin position="120"/>
        <end position="143"/>
    </location>
</feature>
<dbReference type="RefSeq" id="WP_379848261.1">
    <property type="nucleotide sequence ID" value="NZ_JBHSMA010000006.1"/>
</dbReference>
<protein>
    <submittedName>
        <fullName evidence="3">M56 family metallopeptidase</fullName>
    </submittedName>
</protein>
<dbReference type="PANTHER" id="PTHR34978">
    <property type="entry name" value="POSSIBLE SENSOR-TRANSDUCER PROTEIN BLAR"/>
    <property type="match status" value="1"/>
</dbReference>
<organism evidence="3 4">
    <name type="scientific">Larkinella bovis</name>
    <dbReference type="NCBI Taxonomy" id="683041"/>
    <lineage>
        <taxon>Bacteria</taxon>
        <taxon>Pseudomonadati</taxon>
        <taxon>Bacteroidota</taxon>
        <taxon>Cytophagia</taxon>
        <taxon>Cytophagales</taxon>
        <taxon>Spirosomataceae</taxon>
        <taxon>Larkinella</taxon>
    </lineage>
</organism>
<feature type="transmembrane region" description="Helical" evidence="1">
    <location>
        <begin position="294"/>
        <end position="314"/>
    </location>
</feature>
<dbReference type="InterPro" id="IPR052173">
    <property type="entry name" value="Beta-lactam_resp_regulator"/>
</dbReference>
<keyword evidence="1" id="KW-1133">Transmembrane helix</keyword>
<sequence length="572" mass="65010">MSLLIYLLQAGLILAVLTLCYRLLLRRATWFGLNRYLLVLNVALALLLPLVELPDFRPAPVRNLVQQTVPNLRVSDWSVLDWSRLKPAQVAPGGQQPQNRVPDEFITTEPVETPFDWPKLALWVYLAGGIFLAGRLGLQLASLTRLIMRSERSWDKGICLVTNAKIGSPFSFFRWVVLNPVLYEPDELEQILHHERVHSRQWHSLDMLSAEVLRIVFWFNPFAWWHQQLVQENLEYLVDREVLEEGVEKKAYQYYLLKASLSGQMPVRPATNPFNQHQLKNRIRMMNRSRSRGVGGLYLLFGGMVLFFCTAFNVPKTVSKYVVDGPFGVFGLITSVTTAQDLEVMQAAFADKGMTMQYRADRNRAGLIDYISVEVKRGNNVITKTSRQLPPFVLSAHQAHPSQPFVVETTQQPMLLPDTLYALWEREKPVVVLNGRLLKMRPGQPFGFGTRPDFKRSSLTAQEAIRRFGPAGKYGATTLDGKIVDAIFSVKPPVLALGRRLWEQQPLTVSQQQDVTFLIDGLPGTYAQFRQLAPTEKLAVAVFDRDQIGMIKPLFKTEVLVVVTTKRQLLAQ</sequence>
<dbReference type="EMBL" id="JBHSMA010000006">
    <property type="protein sequence ID" value="MFC5411400.1"/>
    <property type="molecule type" value="Genomic_DNA"/>
</dbReference>
<evidence type="ECO:0000313" key="3">
    <source>
        <dbReference type="EMBL" id="MFC5411400.1"/>
    </source>
</evidence>
<keyword evidence="1" id="KW-0812">Transmembrane</keyword>
<feature type="transmembrane region" description="Helical" evidence="1">
    <location>
        <begin position="36"/>
        <end position="53"/>
    </location>
</feature>
<proteinExistence type="predicted"/>
<feature type="transmembrane region" description="Helical" evidence="1">
    <location>
        <begin position="6"/>
        <end position="24"/>
    </location>
</feature>
<evidence type="ECO:0000313" key="4">
    <source>
        <dbReference type="Proteomes" id="UP001596106"/>
    </source>
</evidence>
<feature type="domain" description="Peptidase M56" evidence="2">
    <location>
        <begin position="153"/>
        <end position="285"/>
    </location>
</feature>
<name>A0ABW0ID26_9BACT</name>
<dbReference type="Pfam" id="PF05569">
    <property type="entry name" value="Peptidase_M56"/>
    <property type="match status" value="1"/>
</dbReference>
<accession>A0ABW0ID26</accession>
<evidence type="ECO:0000256" key="1">
    <source>
        <dbReference type="SAM" id="Phobius"/>
    </source>
</evidence>
<evidence type="ECO:0000259" key="2">
    <source>
        <dbReference type="Pfam" id="PF05569"/>
    </source>
</evidence>
<keyword evidence="1" id="KW-0472">Membrane</keyword>
<dbReference type="InterPro" id="IPR008756">
    <property type="entry name" value="Peptidase_M56"/>
</dbReference>